<gene>
    <name evidence="1" type="ORF">COT75_03115</name>
</gene>
<proteinExistence type="predicted"/>
<name>A0A2H0WB40_9BACT</name>
<dbReference type="EMBL" id="PEZT01000018">
    <property type="protein sequence ID" value="PIS09109.1"/>
    <property type="molecule type" value="Genomic_DNA"/>
</dbReference>
<sequence length="122" mass="13981">MLAWFDMELKKIFSKFRIEDKEEEKSFLAVEITGETIKSALWVVRDGKTKILKVGSLEEWDSKNKDLLLAGIDASITNASSKSKSEPEGVIFGLPESWVEKEDINEDKKELLKFICQKLELK</sequence>
<reference evidence="2" key="1">
    <citation type="submission" date="2017-09" db="EMBL/GenBank/DDBJ databases">
        <title>Depth-based differentiation of microbial function through sediment-hosted aquifers and enrichment of novel symbionts in the deep terrestrial subsurface.</title>
        <authorList>
            <person name="Probst A.J."/>
            <person name="Ladd B."/>
            <person name="Jarett J.K."/>
            <person name="Geller-Mcgrath D.E."/>
            <person name="Sieber C.M.K."/>
            <person name="Emerson J.B."/>
            <person name="Anantharaman K."/>
            <person name="Thomas B.C."/>
            <person name="Malmstrom R."/>
            <person name="Stieglmeier M."/>
            <person name="Klingl A."/>
            <person name="Woyke T."/>
            <person name="Ryan C.M."/>
            <person name="Banfield J.F."/>
        </authorList>
    </citation>
    <scope>NUCLEOTIDE SEQUENCE [LARGE SCALE GENOMIC DNA]</scope>
</reference>
<protein>
    <submittedName>
        <fullName evidence="1">Uncharacterized protein</fullName>
    </submittedName>
</protein>
<dbReference type="Proteomes" id="UP000230093">
    <property type="component" value="Unassembled WGS sequence"/>
</dbReference>
<feature type="non-terminal residue" evidence="1">
    <location>
        <position position="122"/>
    </location>
</feature>
<dbReference type="AlphaFoldDB" id="A0A2H0WB40"/>
<accession>A0A2H0WB40</accession>
<comment type="caution">
    <text evidence="1">The sequence shown here is derived from an EMBL/GenBank/DDBJ whole genome shotgun (WGS) entry which is preliminary data.</text>
</comment>
<evidence type="ECO:0000313" key="2">
    <source>
        <dbReference type="Proteomes" id="UP000230093"/>
    </source>
</evidence>
<evidence type="ECO:0000313" key="1">
    <source>
        <dbReference type="EMBL" id="PIS09109.1"/>
    </source>
</evidence>
<organism evidence="1 2">
    <name type="scientific">Candidatus Beckwithbacteria bacterium CG10_big_fil_rev_8_21_14_0_10_34_10</name>
    <dbReference type="NCBI Taxonomy" id="1974495"/>
    <lineage>
        <taxon>Bacteria</taxon>
        <taxon>Candidatus Beckwithiibacteriota</taxon>
    </lineage>
</organism>